<keyword evidence="18" id="KW-1185">Reference proteome</keyword>
<organism evidence="17 18">
    <name type="scientific">Saccharophagus degradans (strain 2-40 / ATCC 43961 / DSM 17024)</name>
    <dbReference type="NCBI Taxonomy" id="203122"/>
    <lineage>
        <taxon>Bacteria</taxon>
        <taxon>Pseudomonadati</taxon>
        <taxon>Pseudomonadota</taxon>
        <taxon>Gammaproteobacteria</taxon>
        <taxon>Cellvibrionales</taxon>
        <taxon>Cellvibrionaceae</taxon>
        <taxon>Saccharophagus</taxon>
    </lineage>
</organism>
<comment type="catalytic activity">
    <reaction evidence="13 15">
        <text>riboflavin + ATP = FMN + ADP + H(+)</text>
        <dbReference type="Rhea" id="RHEA:14357"/>
        <dbReference type="ChEBI" id="CHEBI:15378"/>
        <dbReference type="ChEBI" id="CHEBI:30616"/>
        <dbReference type="ChEBI" id="CHEBI:57986"/>
        <dbReference type="ChEBI" id="CHEBI:58210"/>
        <dbReference type="ChEBI" id="CHEBI:456216"/>
        <dbReference type="EC" id="2.7.1.26"/>
    </reaction>
</comment>
<evidence type="ECO:0000256" key="6">
    <source>
        <dbReference type="ARBA" id="ARBA00022679"/>
    </source>
</evidence>
<keyword evidence="11 15" id="KW-0067">ATP-binding</keyword>
<dbReference type="GO" id="GO:0006747">
    <property type="term" value="P:FAD biosynthetic process"/>
    <property type="evidence" value="ECO:0007669"/>
    <property type="project" value="UniProtKB-UniRule"/>
</dbReference>
<dbReference type="Gene3D" id="2.40.30.30">
    <property type="entry name" value="Riboflavin kinase-like"/>
    <property type="match status" value="1"/>
</dbReference>
<dbReference type="UniPathway" id="UPA00276">
    <property type="reaction ID" value="UER00406"/>
</dbReference>
<evidence type="ECO:0000313" key="17">
    <source>
        <dbReference type="EMBL" id="ABD81827.1"/>
    </source>
</evidence>
<comment type="similarity">
    <text evidence="15">Belongs to the ribF family.</text>
</comment>
<keyword evidence="9 15" id="KW-0418">Kinase</keyword>
<evidence type="ECO:0000256" key="5">
    <source>
        <dbReference type="ARBA" id="ARBA00022643"/>
    </source>
</evidence>
<keyword evidence="8 15" id="KW-0547">Nucleotide-binding</keyword>
<evidence type="ECO:0000256" key="15">
    <source>
        <dbReference type="PIRNR" id="PIRNR004491"/>
    </source>
</evidence>
<dbReference type="KEGG" id="sde:Sde_2567"/>
<dbReference type="NCBIfam" id="NF004159">
    <property type="entry name" value="PRK05627.1-2"/>
    <property type="match status" value="1"/>
</dbReference>
<keyword evidence="7 15" id="KW-0548">Nucleotidyltransferase</keyword>
<dbReference type="Gene3D" id="3.40.50.620">
    <property type="entry name" value="HUPs"/>
    <property type="match status" value="1"/>
</dbReference>
<dbReference type="NCBIfam" id="NF004160">
    <property type="entry name" value="PRK05627.1-3"/>
    <property type="match status" value="1"/>
</dbReference>
<evidence type="ECO:0000256" key="10">
    <source>
        <dbReference type="ARBA" id="ARBA00022827"/>
    </source>
</evidence>
<evidence type="ECO:0000256" key="9">
    <source>
        <dbReference type="ARBA" id="ARBA00022777"/>
    </source>
</evidence>
<dbReference type="RefSeq" id="WP_011469044.1">
    <property type="nucleotide sequence ID" value="NC_007912.1"/>
</dbReference>
<dbReference type="STRING" id="203122.Sde_2567"/>
<comment type="pathway">
    <text evidence="3 15">Cofactor biosynthesis; FMN biosynthesis; FMN from riboflavin (ATP route): step 1/1.</text>
</comment>
<comment type="function">
    <text evidence="1">Catalyzes the phosphorylation of riboflavin to FMN followed by the adenylation of FMN to FAD.</text>
</comment>
<dbReference type="NCBIfam" id="TIGR00083">
    <property type="entry name" value="ribF"/>
    <property type="match status" value="1"/>
</dbReference>
<accession>Q21HK2</accession>
<sequence length="325" mass="35897">MTSHQFACGRFKQAQFLPPFDATHKACVVTIGSFDGVHLGHQQLLQQVVAQAAHLQLPSVVIVFEPQPHEFFSKENAPARLMRLREKVQALFAAGVDKVLCLRFNQQLRNLTANDFVEQVLVKGLGVKYLVVGDDFKFGCDRSGDFAALQQQGEKHGFSVVDTQTQLATTEHDGTDRISSTRIRALLETDKFDQAAALLGAPFSVAGRVVYGKQLGRTLGFPTANIGLGRYRSPVNGVYGVVLIANDQRYNAVANVGVRPTLGGRNKPILEVHALTPTGNLYGEFVRVEFKFKIRQEMKFTSLDALKNQIADDVSTAKRYFQSND</sequence>
<gene>
    <name evidence="17" type="ordered locus">Sde_2567</name>
</gene>
<dbReference type="OrthoDB" id="9803667at2"/>
<evidence type="ECO:0000259" key="16">
    <source>
        <dbReference type="SMART" id="SM00904"/>
    </source>
</evidence>
<dbReference type="PANTHER" id="PTHR22749:SF6">
    <property type="entry name" value="RIBOFLAVIN KINASE"/>
    <property type="match status" value="1"/>
</dbReference>
<evidence type="ECO:0000256" key="2">
    <source>
        <dbReference type="ARBA" id="ARBA00004726"/>
    </source>
</evidence>
<evidence type="ECO:0000256" key="14">
    <source>
        <dbReference type="ARBA" id="ARBA00049494"/>
    </source>
</evidence>
<comment type="pathway">
    <text evidence="2 15">Cofactor biosynthesis; FAD biosynthesis; FAD from FMN: step 1/1.</text>
</comment>
<dbReference type="SMART" id="SM00904">
    <property type="entry name" value="Flavokinase"/>
    <property type="match status" value="1"/>
</dbReference>
<keyword evidence="5 15" id="KW-0288">FMN</keyword>
<dbReference type="InterPro" id="IPR023465">
    <property type="entry name" value="Riboflavin_kinase_dom_sf"/>
</dbReference>
<dbReference type="EMBL" id="CP000282">
    <property type="protein sequence ID" value="ABD81827.1"/>
    <property type="molecule type" value="Genomic_DNA"/>
</dbReference>
<dbReference type="InterPro" id="IPR015865">
    <property type="entry name" value="Riboflavin_kinase_bac/euk"/>
</dbReference>
<dbReference type="HOGENOM" id="CLU_048437_0_2_6"/>
<comment type="catalytic activity">
    <reaction evidence="14 15">
        <text>FMN + ATP + H(+) = FAD + diphosphate</text>
        <dbReference type="Rhea" id="RHEA:17237"/>
        <dbReference type="ChEBI" id="CHEBI:15378"/>
        <dbReference type="ChEBI" id="CHEBI:30616"/>
        <dbReference type="ChEBI" id="CHEBI:33019"/>
        <dbReference type="ChEBI" id="CHEBI:57692"/>
        <dbReference type="ChEBI" id="CHEBI:58210"/>
        <dbReference type="EC" id="2.7.7.2"/>
    </reaction>
</comment>
<dbReference type="Pfam" id="PF01687">
    <property type="entry name" value="Flavokinase"/>
    <property type="match status" value="1"/>
</dbReference>
<dbReference type="SUPFAM" id="SSF52374">
    <property type="entry name" value="Nucleotidylyl transferase"/>
    <property type="match status" value="1"/>
</dbReference>
<dbReference type="EC" id="2.7.1.26" evidence="15"/>
<keyword evidence="10 15" id="KW-0274">FAD</keyword>
<dbReference type="PIRSF" id="PIRSF004491">
    <property type="entry name" value="FAD_Synth"/>
    <property type="match status" value="1"/>
</dbReference>
<dbReference type="NCBIfam" id="TIGR00125">
    <property type="entry name" value="cyt_tran_rel"/>
    <property type="match status" value="1"/>
</dbReference>
<dbReference type="Pfam" id="PF06574">
    <property type="entry name" value="FAD_syn"/>
    <property type="match status" value="1"/>
</dbReference>
<dbReference type="eggNOG" id="COG0196">
    <property type="taxonomic scope" value="Bacteria"/>
</dbReference>
<dbReference type="InterPro" id="IPR015864">
    <property type="entry name" value="FAD_synthase"/>
</dbReference>
<dbReference type="GeneID" id="98614230"/>
<evidence type="ECO:0000256" key="4">
    <source>
        <dbReference type="ARBA" id="ARBA00022630"/>
    </source>
</evidence>
<evidence type="ECO:0000256" key="11">
    <source>
        <dbReference type="ARBA" id="ARBA00022840"/>
    </source>
</evidence>
<dbReference type="AlphaFoldDB" id="Q21HK2"/>
<keyword evidence="6 15" id="KW-0808">Transferase</keyword>
<dbReference type="FunFam" id="3.40.50.620:FF:000021">
    <property type="entry name" value="Riboflavin biosynthesis protein"/>
    <property type="match status" value="1"/>
</dbReference>
<evidence type="ECO:0000256" key="7">
    <source>
        <dbReference type="ARBA" id="ARBA00022695"/>
    </source>
</evidence>
<dbReference type="GO" id="GO:0005524">
    <property type="term" value="F:ATP binding"/>
    <property type="evidence" value="ECO:0007669"/>
    <property type="project" value="UniProtKB-UniRule"/>
</dbReference>
<dbReference type="Proteomes" id="UP000001947">
    <property type="component" value="Chromosome"/>
</dbReference>
<protein>
    <recommendedName>
        <fullName evidence="15">Riboflavin biosynthesis protein</fullName>
    </recommendedName>
    <domain>
        <recommendedName>
            <fullName evidence="15">Riboflavin kinase</fullName>
            <ecNumber evidence="15">2.7.1.26</ecNumber>
        </recommendedName>
        <alternativeName>
            <fullName evidence="15">Flavokinase</fullName>
        </alternativeName>
    </domain>
    <domain>
        <recommendedName>
            <fullName evidence="15">FMN adenylyltransferase</fullName>
            <ecNumber evidence="15">2.7.7.2</ecNumber>
        </recommendedName>
        <alternativeName>
            <fullName evidence="15">FAD pyrophosphorylase</fullName>
        </alternativeName>
        <alternativeName>
            <fullName evidence="15">FAD synthase</fullName>
        </alternativeName>
    </domain>
</protein>
<evidence type="ECO:0000256" key="1">
    <source>
        <dbReference type="ARBA" id="ARBA00002121"/>
    </source>
</evidence>
<reference evidence="17 18" key="1">
    <citation type="journal article" date="2008" name="PLoS Genet.">
        <title>Complete genome sequence of the complex carbohydrate-degrading marine bacterium, Saccharophagus degradans strain 2-40 T.</title>
        <authorList>
            <person name="Weiner R.M."/>
            <person name="Taylor L.E.II."/>
            <person name="Henrissat B."/>
            <person name="Hauser L."/>
            <person name="Land M."/>
            <person name="Coutinho P.M."/>
            <person name="Rancurel C."/>
            <person name="Saunders E.H."/>
            <person name="Longmire A.G."/>
            <person name="Zhang H."/>
            <person name="Bayer E.A."/>
            <person name="Gilbert H.J."/>
            <person name="Larimer F."/>
            <person name="Zhulin I.B."/>
            <person name="Ekborg N.A."/>
            <person name="Lamed R."/>
            <person name="Richardson P.M."/>
            <person name="Borovok I."/>
            <person name="Hutcheson S."/>
        </authorList>
    </citation>
    <scope>NUCLEOTIDE SEQUENCE [LARGE SCALE GENOMIC DNA]</scope>
    <source>
        <strain evidence="18">2-40 / ATCC 43961 / DSM 17024</strain>
    </source>
</reference>
<dbReference type="InterPro" id="IPR002606">
    <property type="entry name" value="Riboflavin_kinase_bac"/>
</dbReference>
<evidence type="ECO:0000313" key="18">
    <source>
        <dbReference type="Proteomes" id="UP000001947"/>
    </source>
</evidence>
<keyword evidence="4 15" id="KW-0285">Flavoprotein</keyword>
<evidence type="ECO:0000256" key="3">
    <source>
        <dbReference type="ARBA" id="ARBA00005201"/>
    </source>
</evidence>
<dbReference type="InterPro" id="IPR023468">
    <property type="entry name" value="Riboflavin_kinase"/>
</dbReference>
<dbReference type="GO" id="GO:0009398">
    <property type="term" value="P:FMN biosynthetic process"/>
    <property type="evidence" value="ECO:0007669"/>
    <property type="project" value="UniProtKB-UniRule"/>
</dbReference>
<dbReference type="InterPro" id="IPR004821">
    <property type="entry name" value="Cyt_trans-like"/>
</dbReference>
<keyword evidence="12" id="KW-0511">Multifunctional enzyme</keyword>
<evidence type="ECO:0000256" key="13">
    <source>
        <dbReference type="ARBA" id="ARBA00047880"/>
    </source>
</evidence>
<dbReference type="InterPro" id="IPR014729">
    <property type="entry name" value="Rossmann-like_a/b/a_fold"/>
</dbReference>
<dbReference type="UniPathway" id="UPA00277">
    <property type="reaction ID" value="UER00407"/>
</dbReference>
<dbReference type="SUPFAM" id="SSF82114">
    <property type="entry name" value="Riboflavin kinase-like"/>
    <property type="match status" value="1"/>
</dbReference>
<evidence type="ECO:0000256" key="8">
    <source>
        <dbReference type="ARBA" id="ARBA00022741"/>
    </source>
</evidence>
<dbReference type="PANTHER" id="PTHR22749">
    <property type="entry name" value="RIBOFLAVIN KINASE/FMN ADENYLYLTRANSFERASE"/>
    <property type="match status" value="1"/>
</dbReference>
<dbReference type="NCBIfam" id="NF004163">
    <property type="entry name" value="PRK05627.1-6"/>
    <property type="match status" value="1"/>
</dbReference>
<dbReference type="GO" id="GO:0008531">
    <property type="term" value="F:riboflavin kinase activity"/>
    <property type="evidence" value="ECO:0007669"/>
    <property type="project" value="UniProtKB-UniRule"/>
</dbReference>
<dbReference type="EC" id="2.7.7.2" evidence="15"/>
<name>Q21HK2_SACD2</name>
<evidence type="ECO:0000256" key="12">
    <source>
        <dbReference type="ARBA" id="ARBA00023268"/>
    </source>
</evidence>
<feature type="domain" description="Riboflavin kinase" evidence="16">
    <location>
        <begin position="198"/>
        <end position="322"/>
    </location>
</feature>
<proteinExistence type="inferred from homology"/>
<dbReference type="CDD" id="cd02064">
    <property type="entry name" value="FAD_synthetase_N"/>
    <property type="match status" value="1"/>
</dbReference>
<dbReference type="GO" id="GO:0003919">
    <property type="term" value="F:FMN adenylyltransferase activity"/>
    <property type="evidence" value="ECO:0007669"/>
    <property type="project" value="UniProtKB-UniRule"/>
</dbReference>
<dbReference type="GO" id="GO:0009231">
    <property type="term" value="P:riboflavin biosynthetic process"/>
    <property type="evidence" value="ECO:0007669"/>
    <property type="project" value="InterPro"/>
</dbReference>